<keyword evidence="11" id="KW-0915">Sodium</keyword>
<keyword evidence="2 11" id="KW-1003">Cell membrane</keyword>
<dbReference type="GO" id="GO:0005886">
    <property type="term" value="C:plasma membrane"/>
    <property type="evidence" value="ECO:0007669"/>
    <property type="project" value="UniProtKB-SubCell"/>
</dbReference>
<dbReference type="Proteomes" id="UP001207440">
    <property type="component" value="Unassembled WGS sequence"/>
</dbReference>
<evidence type="ECO:0000256" key="6">
    <source>
        <dbReference type="ARBA" id="ARBA00023065"/>
    </source>
</evidence>
<dbReference type="AlphaFoldDB" id="A0AAP3EUQ0"/>
<comment type="activity regulation">
    <text evidence="11">Na(+) is not transported, but it plays an essential structural role and its presence is essential for fluoride channel function.</text>
</comment>
<feature type="transmembrane region" description="Helical" evidence="11">
    <location>
        <begin position="34"/>
        <end position="52"/>
    </location>
</feature>
<keyword evidence="5 11" id="KW-1133">Transmembrane helix</keyword>
<comment type="catalytic activity">
    <reaction evidence="10">
        <text>fluoride(in) = fluoride(out)</text>
        <dbReference type="Rhea" id="RHEA:76159"/>
        <dbReference type="ChEBI" id="CHEBI:17051"/>
    </reaction>
    <physiologicalReaction direction="left-to-right" evidence="10">
        <dbReference type="Rhea" id="RHEA:76160"/>
    </physiologicalReaction>
</comment>
<dbReference type="EMBL" id="JAOZYT010000090">
    <property type="protein sequence ID" value="MCW0524697.1"/>
    <property type="molecule type" value="Genomic_DNA"/>
</dbReference>
<comment type="subcellular location">
    <subcellularLocation>
        <location evidence="1 11">Cell membrane</location>
        <topology evidence="1 11">Multi-pass membrane protein</topology>
    </subcellularLocation>
</comment>
<evidence type="ECO:0000256" key="5">
    <source>
        <dbReference type="ARBA" id="ARBA00022989"/>
    </source>
</evidence>
<dbReference type="GO" id="GO:0062054">
    <property type="term" value="F:fluoride channel activity"/>
    <property type="evidence" value="ECO:0007669"/>
    <property type="project" value="UniProtKB-UniRule"/>
</dbReference>
<evidence type="ECO:0000256" key="1">
    <source>
        <dbReference type="ARBA" id="ARBA00004651"/>
    </source>
</evidence>
<accession>A0AAP3EUQ0</accession>
<evidence type="ECO:0000256" key="11">
    <source>
        <dbReference type="HAMAP-Rule" id="MF_00454"/>
    </source>
</evidence>
<keyword evidence="6 11" id="KW-0406">Ion transport</keyword>
<evidence type="ECO:0000256" key="8">
    <source>
        <dbReference type="ARBA" id="ARBA00023303"/>
    </source>
</evidence>
<dbReference type="PANTHER" id="PTHR28259:SF1">
    <property type="entry name" value="FLUORIDE EXPORT PROTEIN 1-RELATED"/>
    <property type="match status" value="1"/>
</dbReference>
<evidence type="ECO:0000256" key="7">
    <source>
        <dbReference type="ARBA" id="ARBA00023136"/>
    </source>
</evidence>
<dbReference type="Pfam" id="PF02537">
    <property type="entry name" value="CRCB"/>
    <property type="match status" value="1"/>
</dbReference>
<gene>
    <name evidence="11 12" type="primary">crcB</name>
    <name evidence="11" type="synonym">fluC</name>
    <name evidence="12" type="ORF">OKE68_10275</name>
</gene>
<keyword evidence="3" id="KW-0997">Cell inner membrane</keyword>
<evidence type="ECO:0000256" key="4">
    <source>
        <dbReference type="ARBA" id="ARBA00022692"/>
    </source>
</evidence>
<dbReference type="NCBIfam" id="TIGR00494">
    <property type="entry name" value="crcB"/>
    <property type="match status" value="1"/>
</dbReference>
<feature type="binding site" evidence="11">
    <location>
        <position position="77"/>
    </location>
    <ligand>
        <name>Na(+)</name>
        <dbReference type="ChEBI" id="CHEBI:29101"/>
        <note>structural</note>
    </ligand>
</feature>
<dbReference type="GO" id="GO:0046872">
    <property type="term" value="F:metal ion binding"/>
    <property type="evidence" value="ECO:0007669"/>
    <property type="project" value="UniProtKB-KW"/>
</dbReference>
<sequence>MKTILYIFIGGGLGSVFRFLASRYTAQFFKLGTFPMGTLVVNVLGCFLIGLLSNSLMKQESDVVRYFFIVGLCGGFTTFSTFSYENFVLWQNQDYVTLFSYVVASLVLGFWAVYLGFKLGVV</sequence>
<evidence type="ECO:0000313" key="13">
    <source>
        <dbReference type="Proteomes" id="UP001207440"/>
    </source>
</evidence>
<dbReference type="PANTHER" id="PTHR28259">
    <property type="entry name" value="FLUORIDE EXPORT PROTEIN 1-RELATED"/>
    <property type="match status" value="1"/>
</dbReference>
<evidence type="ECO:0000256" key="10">
    <source>
        <dbReference type="ARBA" id="ARBA00035585"/>
    </source>
</evidence>
<dbReference type="HAMAP" id="MF_00454">
    <property type="entry name" value="FluC"/>
    <property type="match status" value="1"/>
</dbReference>
<keyword evidence="7 11" id="KW-0472">Membrane</keyword>
<keyword evidence="8 11" id="KW-0407">Ion channel</keyword>
<proteinExistence type="inferred from homology"/>
<comment type="similarity">
    <text evidence="9 11">Belongs to the fluoride channel Fluc/FEX (TC 1.A.43) family.</text>
</comment>
<keyword evidence="4 11" id="KW-0812">Transmembrane</keyword>
<feature type="transmembrane region" description="Helical" evidence="11">
    <location>
        <begin position="96"/>
        <end position="117"/>
    </location>
</feature>
<feature type="binding site" evidence="11">
    <location>
        <position position="74"/>
    </location>
    <ligand>
        <name>Na(+)</name>
        <dbReference type="ChEBI" id="CHEBI:29101"/>
        <note>structural</note>
    </ligand>
</feature>
<dbReference type="RefSeq" id="WP_064969436.1">
    <property type="nucleotide sequence ID" value="NZ_CP029760.1"/>
</dbReference>
<organism evidence="12 13">
    <name type="scientific">Riemerella anatipestifer</name>
    <name type="common">Moraxella anatipestifer</name>
    <dbReference type="NCBI Taxonomy" id="34085"/>
    <lineage>
        <taxon>Bacteria</taxon>
        <taxon>Pseudomonadati</taxon>
        <taxon>Bacteroidota</taxon>
        <taxon>Flavobacteriia</taxon>
        <taxon>Flavobacteriales</taxon>
        <taxon>Weeksellaceae</taxon>
        <taxon>Riemerella</taxon>
    </lineage>
</organism>
<dbReference type="InterPro" id="IPR003691">
    <property type="entry name" value="FluC"/>
</dbReference>
<evidence type="ECO:0000256" key="2">
    <source>
        <dbReference type="ARBA" id="ARBA00022475"/>
    </source>
</evidence>
<comment type="caution">
    <text evidence="12">The sequence shown here is derived from an EMBL/GenBank/DDBJ whole genome shotgun (WGS) entry which is preliminary data.</text>
</comment>
<name>A0AAP3EUQ0_RIEAN</name>
<evidence type="ECO:0000313" key="12">
    <source>
        <dbReference type="EMBL" id="MCW0524697.1"/>
    </source>
</evidence>
<protein>
    <recommendedName>
        <fullName evidence="11">Fluoride-specific ion channel FluC</fullName>
    </recommendedName>
</protein>
<feature type="transmembrane region" description="Helical" evidence="11">
    <location>
        <begin position="64"/>
        <end position="84"/>
    </location>
</feature>
<keyword evidence="11" id="KW-0479">Metal-binding</keyword>
<keyword evidence="11" id="KW-0813">Transport</keyword>
<evidence type="ECO:0000256" key="3">
    <source>
        <dbReference type="ARBA" id="ARBA00022519"/>
    </source>
</evidence>
<reference evidence="12" key="1">
    <citation type="submission" date="2022-10" db="EMBL/GenBank/DDBJ databases">
        <title>Sifting through the core-genome to identify putative cross-protective antigens against Riemerella anatipestifer.</title>
        <authorList>
            <person name="Zheng X."/>
            <person name="Zhang W."/>
        </authorList>
    </citation>
    <scope>NUCLEOTIDE SEQUENCE</scope>
    <source>
        <strain evidence="12">ZWRA178</strain>
    </source>
</reference>
<comment type="function">
    <text evidence="11">Fluoride-specific ion channel. Important for reducing fluoride concentration in the cell, thus reducing its toxicity.</text>
</comment>
<evidence type="ECO:0000256" key="9">
    <source>
        <dbReference type="ARBA" id="ARBA00035120"/>
    </source>
</evidence>
<dbReference type="GO" id="GO:0140114">
    <property type="term" value="P:cellular detoxification of fluoride"/>
    <property type="evidence" value="ECO:0007669"/>
    <property type="project" value="UniProtKB-UniRule"/>
</dbReference>